<protein>
    <submittedName>
        <fullName evidence="1">Uncharacterized protein</fullName>
    </submittedName>
</protein>
<sequence length="85" mass="9408">MSFMALQHVCEGSTCGPSLIRESWHPIRTPMPIKAGQSSALTCLVLPNIINIVIAKICLRKAMTFGFTISQSWSDDKLQLQFISV</sequence>
<dbReference type="Proteomes" id="UP001159364">
    <property type="component" value="Linkage Group LG11"/>
</dbReference>
<proteinExistence type="predicted"/>
<dbReference type="AlphaFoldDB" id="A0AAV8SG67"/>
<name>A0AAV8SG67_9ROSI</name>
<organism evidence="1 2">
    <name type="scientific">Erythroxylum novogranatense</name>
    <dbReference type="NCBI Taxonomy" id="1862640"/>
    <lineage>
        <taxon>Eukaryota</taxon>
        <taxon>Viridiplantae</taxon>
        <taxon>Streptophyta</taxon>
        <taxon>Embryophyta</taxon>
        <taxon>Tracheophyta</taxon>
        <taxon>Spermatophyta</taxon>
        <taxon>Magnoliopsida</taxon>
        <taxon>eudicotyledons</taxon>
        <taxon>Gunneridae</taxon>
        <taxon>Pentapetalae</taxon>
        <taxon>rosids</taxon>
        <taxon>fabids</taxon>
        <taxon>Malpighiales</taxon>
        <taxon>Erythroxylaceae</taxon>
        <taxon>Erythroxylum</taxon>
    </lineage>
</organism>
<gene>
    <name evidence="1" type="ORF">K2173_016408</name>
</gene>
<evidence type="ECO:0000313" key="1">
    <source>
        <dbReference type="EMBL" id="KAJ8751227.1"/>
    </source>
</evidence>
<dbReference type="EMBL" id="JAIWQS010000011">
    <property type="protein sequence ID" value="KAJ8751227.1"/>
    <property type="molecule type" value="Genomic_DNA"/>
</dbReference>
<accession>A0AAV8SG67</accession>
<comment type="caution">
    <text evidence="1">The sequence shown here is derived from an EMBL/GenBank/DDBJ whole genome shotgun (WGS) entry which is preliminary data.</text>
</comment>
<reference evidence="1 2" key="1">
    <citation type="submission" date="2021-09" db="EMBL/GenBank/DDBJ databases">
        <title>Genomic insights and catalytic innovation underlie evolution of tropane alkaloids biosynthesis.</title>
        <authorList>
            <person name="Wang Y.-J."/>
            <person name="Tian T."/>
            <person name="Huang J.-P."/>
            <person name="Huang S.-X."/>
        </authorList>
    </citation>
    <scope>NUCLEOTIDE SEQUENCE [LARGE SCALE GENOMIC DNA]</scope>
    <source>
        <strain evidence="1">KIB-2018</strain>
        <tissue evidence="1">Leaf</tissue>
    </source>
</reference>
<evidence type="ECO:0000313" key="2">
    <source>
        <dbReference type="Proteomes" id="UP001159364"/>
    </source>
</evidence>
<keyword evidence="2" id="KW-1185">Reference proteome</keyword>